<proteinExistence type="predicted"/>
<comment type="caution">
    <text evidence="2">The sequence shown here is derived from an EMBL/GenBank/DDBJ whole genome shotgun (WGS) entry which is preliminary data.</text>
</comment>
<dbReference type="RefSeq" id="WP_202958479.1">
    <property type="nucleotide sequence ID" value="NZ_JAPCID010000016.1"/>
</dbReference>
<dbReference type="Proteomes" id="UP001147700">
    <property type="component" value="Unassembled WGS sequence"/>
</dbReference>
<evidence type="ECO:0000256" key="1">
    <source>
        <dbReference type="SAM" id="Phobius"/>
    </source>
</evidence>
<evidence type="ECO:0000313" key="3">
    <source>
        <dbReference type="Proteomes" id="UP001147700"/>
    </source>
</evidence>
<accession>A0ABT4RJ03</accession>
<keyword evidence="1" id="KW-0472">Membrane</keyword>
<feature type="transmembrane region" description="Helical" evidence="1">
    <location>
        <begin position="7"/>
        <end position="27"/>
    </location>
</feature>
<gene>
    <name evidence="2" type="ORF">OJ962_13285</name>
</gene>
<organism evidence="2 3">
    <name type="scientific">Solirubrobacter deserti</name>
    <dbReference type="NCBI Taxonomy" id="2282478"/>
    <lineage>
        <taxon>Bacteria</taxon>
        <taxon>Bacillati</taxon>
        <taxon>Actinomycetota</taxon>
        <taxon>Thermoleophilia</taxon>
        <taxon>Solirubrobacterales</taxon>
        <taxon>Solirubrobacteraceae</taxon>
        <taxon>Solirubrobacter</taxon>
    </lineage>
</organism>
<evidence type="ECO:0000313" key="2">
    <source>
        <dbReference type="EMBL" id="MDA0138470.1"/>
    </source>
</evidence>
<feature type="transmembrane region" description="Helical" evidence="1">
    <location>
        <begin position="33"/>
        <end position="52"/>
    </location>
</feature>
<reference evidence="2" key="1">
    <citation type="submission" date="2022-10" db="EMBL/GenBank/DDBJ databases">
        <title>The WGS of Solirubrobacter sp. CPCC 204708.</title>
        <authorList>
            <person name="Jiang Z."/>
        </authorList>
    </citation>
    <scope>NUCLEOTIDE SEQUENCE</scope>
    <source>
        <strain evidence="2">CPCC 204708</strain>
    </source>
</reference>
<keyword evidence="1" id="KW-0812">Transmembrane</keyword>
<sequence>MAALSGWKQLVVALAIAGVLMVIIRLAGVPGAWAPLVIGGALGLMTAVVAGAPGRDES</sequence>
<keyword evidence="1" id="KW-1133">Transmembrane helix</keyword>
<dbReference type="EMBL" id="JAPCID010000016">
    <property type="protein sequence ID" value="MDA0138470.1"/>
    <property type="molecule type" value="Genomic_DNA"/>
</dbReference>
<name>A0ABT4RJ03_9ACTN</name>
<keyword evidence="3" id="KW-1185">Reference proteome</keyword>
<protein>
    <submittedName>
        <fullName evidence="2">Uncharacterized protein</fullName>
    </submittedName>
</protein>